<evidence type="ECO:0000259" key="3">
    <source>
        <dbReference type="Pfam" id="PF10536"/>
    </source>
</evidence>
<feature type="region of interest" description="Disordered" evidence="1">
    <location>
        <begin position="877"/>
        <end position="995"/>
    </location>
</feature>
<dbReference type="GeneID" id="110805960"/>
<feature type="compositionally biased region" description="Pro residues" evidence="1">
    <location>
        <begin position="917"/>
        <end position="944"/>
    </location>
</feature>
<feature type="compositionally biased region" description="Polar residues" evidence="1">
    <location>
        <begin position="877"/>
        <end position="889"/>
    </location>
</feature>
<dbReference type="KEGG" id="soe:110805960"/>
<dbReference type="InterPro" id="IPR004332">
    <property type="entry name" value="Transposase_MuDR"/>
</dbReference>
<dbReference type="PANTHER" id="PTHR46033:SF8">
    <property type="entry name" value="PROTEIN MAINTENANCE OF MERISTEMS-LIKE"/>
    <property type="match status" value="1"/>
</dbReference>
<accession>A0A9R0JFT8</accession>
<organism evidence="4 5">
    <name type="scientific">Spinacia oleracea</name>
    <name type="common">Spinach</name>
    <dbReference type="NCBI Taxonomy" id="3562"/>
    <lineage>
        <taxon>Eukaryota</taxon>
        <taxon>Viridiplantae</taxon>
        <taxon>Streptophyta</taxon>
        <taxon>Embryophyta</taxon>
        <taxon>Tracheophyta</taxon>
        <taxon>Spermatophyta</taxon>
        <taxon>Magnoliopsida</taxon>
        <taxon>eudicotyledons</taxon>
        <taxon>Gunneridae</taxon>
        <taxon>Pentapetalae</taxon>
        <taxon>Caryophyllales</taxon>
        <taxon>Chenopodiaceae</taxon>
        <taxon>Chenopodioideae</taxon>
        <taxon>Anserineae</taxon>
        <taxon>Spinacia</taxon>
    </lineage>
</organism>
<dbReference type="GO" id="GO:0010073">
    <property type="term" value="P:meristem maintenance"/>
    <property type="evidence" value="ECO:0007669"/>
    <property type="project" value="InterPro"/>
</dbReference>
<evidence type="ECO:0000256" key="1">
    <source>
        <dbReference type="SAM" id="MobiDB-lite"/>
    </source>
</evidence>
<feature type="domain" description="Aminotransferase-like plant mobile" evidence="3">
    <location>
        <begin position="471"/>
        <end position="787"/>
    </location>
</feature>
<dbReference type="Pfam" id="PF03108">
    <property type="entry name" value="DBD_Tnp_Mut"/>
    <property type="match status" value="1"/>
</dbReference>
<dbReference type="OrthoDB" id="685772at2759"/>
<sequence length="995" mass="112783">MELPDYPIYCHWGGEILQSSGDVTYKGGERKFGFVNCQMSYDEVLSKVYDLMRCDSRYVELKLLMRYPMMSGSYEAIPLDDDNSLKAMLIAMSQTQSTTMQLFIEQLPKQPETQSHLESFHEMDSWASPFPYLPLTNQSGLTGSFTRMLTDEQYASEHILELTSPTQTPHVEATNGDPSMILFDSLDQICVDFFGDEEVGVDSDVDEDEDTQDANDKAIRESAPSQIFNNVAELDPILLDSWRTWSNNHSFDGEFAIGQEFDSSAQLKDIVKGYSIAKNHSFKVLESEPTKYVVECKRKSSCKCSWRLRAIKDPCLASFRIVRYNGPHASNCLGDINSIDHPLLSSDFVCNEIKDLIRADPSLKIRVIVQAVKVKFKYTITYKRAWSAKQKAIASIFGDWEQSYEELPRYMQALKESNPGTVVEWCTLASNEDPSVHIFFRVFWAFKPSIDGFKHCRPLITIDGTGVWSALVEELLGIRPEPGDDGKPVLQGSSLRMTWLRRHFSQGPPDDAADIVYERFSRAYILALMGSILFADKSGDAVQLVYLPLIRDLRRAGTYSWGSATLAYLYRQMCRAARRRSRDIGGPLILLQLWSWEHIHIGRPRISRVRDAPPPDPEHPIEVDDPSILGTQHQRGVDPLACSWLRVHFSCGHTASGLSFFRDALDHQKETQMTWQPYSETVLGLLPEICRCDRDIWRSVVPLICFDIVEYHYPNRVMRQFGLEQSVPVACDTSVDLHNVDRRHKNKKFEEMHRKYVEEWRDRESQIVQGTPFAGHRERMKEYMDWYCSITRLLITPVTRSPPTTHYQPSSSDIILSHALADLASRCTRAVDSALELPPSLALPLTLDTLRNLSSSCIETLSRVGQEHILQQYDLASSQCTPDTSTSHVSRGRGFRPPRARPPPLTPPLRPLALTSPHPPPPPSPRPPPPPSPRPPPLTPPASPPASQVISSPPLQLLTYRRQKGCSPSQRPEPIAEEDESSFSSSEHSKKQRRT</sequence>
<keyword evidence="4" id="KW-1185">Reference proteome</keyword>
<evidence type="ECO:0008006" key="6">
    <source>
        <dbReference type="Google" id="ProtNLM"/>
    </source>
</evidence>
<feature type="compositionally biased region" description="Pro residues" evidence="1">
    <location>
        <begin position="900"/>
        <end position="910"/>
    </location>
</feature>
<name>A0A9R0JFT8_SPIOL</name>
<proteinExistence type="predicted"/>
<dbReference type="RefSeq" id="XP_021867283.1">
    <property type="nucleotide sequence ID" value="XM_022011591.2"/>
</dbReference>
<feature type="domain" description="Transposase MuDR plant" evidence="2">
    <location>
        <begin position="256"/>
        <end position="318"/>
    </location>
</feature>
<dbReference type="AlphaFoldDB" id="A0A9R0JFT8"/>
<evidence type="ECO:0000259" key="2">
    <source>
        <dbReference type="Pfam" id="PF03108"/>
    </source>
</evidence>
<dbReference type="Pfam" id="PF10536">
    <property type="entry name" value="PMD"/>
    <property type="match status" value="1"/>
</dbReference>
<reference evidence="4" key="1">
    <citation type="journal article" date="2021" name="Nat. Commun.">
        <title>Genomic analyses provide insights into spinach domestication and the genetic basis of agronomic traits.</title>
        <authorList>
            <person name="Cai X."/>
            <person name="Sun X."/>
            <person name="Xu C."/>
            <person name="Sun H."/>
            <person name="Wang X."/>
            <person name="Ge C."/>
            <person name="Zhang Z."/>
            <person name="Wang Q."/>
            <person name="Fei Z."/>
            <person name="Jiao C."/>
            <person name="Wang Q."/>
        </authorList>
    </citation>
    <scope>NUCLEOTIDE SEQUENCE [LARGE SCALE GENOMIC DNA]</scope>
    <source>
        <strain evidence="4">cv. Varoflay</strain>
    </source>
</reference>
<reference evidence="5" key="2">
    <citation type="submission" date="2025-08" db="UniProtKB">
        <authorList>
            <consortium name="RefSeq"/>
        </authorList>
    </citation>
    <scope>IDENTIFICATION</scope>
    <source>
        <tissue evidence="5">Leaf</tissue>
    </source>
</reference>
<protein>
    <recommendedName>
        <fullName evidence="6">Aminotransferase-like plant mobile domain-containing protein</fullName>
    </recommendedName>
</protein>
<dbReference type="InterPro" id="IPR044824">
    <property type="entry name" value="MAIN-like"/>
</dbReference>
<dbReference type="Proteomes" id="UP000813463">
    <property type="component" value="Chromosome 4"/>
</dbReference>
<evidence type="ECO:0000313" key="5">
    <source>
        <dbReference type="RefSeq" id="XP_021867283.1"/>
    </source>
</evidence>
<dbReference type="InterPro" id="IPR019557">
    <property type="entry name" value="AminoTfrase-like_pln_mobile"/>
</dbReference>
<feature type="compositionally biased region" description="Basic residues" evidence="1">
    <location>
        <begin position="890"/>
        <end position="899"/>
    </location>
</feature>
<gene>
    <name evidence="5" type="primary">LOC110805960</name>
</gene>
<evidence type="ECO:0000313" key="4">
    <source>
        <dbReference type="Proteomes" id="UP000813463"/>
    </source>
</evidence>
<dbReference type="PANTHER" id="PTHR46033">
    <property type="entry name" value="PROTEIN MAIN-LIKE 2"/>
    <property type="match status" value="1"/>
</dbReference>